<comment type="caution">
    <text evidence="2">The sequence shown here is derived from an EMBL/GenBank/DDBJ whole genome shotgun (WGS) entry which is preliminary data.</text>
</comment>
<sequence length="119" mass="12592">MEYPEAGYGTQLAGGRSLRNEMHLAVQEALQGGMEDHYDYSYGLDDDFPMDNDNLDGNHGLGSQQDDAGALPGGENNLVALLLGENDNRDDIPSESDSGSDNSAGSGGEVLTSAFKDHI</sequence>
<proteinExistence type="predicted"/>
<evidence type="ECO:0000313" key="4">
    <source>
        <dbReference type="Proteomes" id="UP000602510"/>
    </source>
</evidence>
<dbReference type="AlphaFoldDB" id="A0A833WSN1"/>
<evidence type="ECO:0000313" key="3">
    <source>
        <dbReference type="EMBL" id="KAF4137079.1"/>
    </source>
</evidence>
<dbReference type="Proteomes" id="UP000602510">
    <property type="component" value="Unassembled WGS sequence"/>
</dbReference>
<name>A0A833WSN1_PHYIN</name>
<gene>
    <name evidence="2" type="ORF">GN244_ATG12428</name>
    <name evidence="3" type="ORF">GN958_ATG13725</name>
</gene>
<feature type="compositionally biased region" description="Acidic residues" evidence="1">
    <location>
        <begin position="44"/>
        <end position="54"/>
    </location>
</feature>
<reference evidence="2" key="1">
    <citation type="submission" date="2020-04" db="EMBL/GenBank/DDBJ databases">
        <title>Hybrid Assembly of Korean Phytophthora infestans isolates.</title>
        <authorList>
            <person name="Prokchorchik M."/>
            <person name="Lee Y."/>
            <person name="Seo J."/>
            <person name="Cho J.-H."/>
            <person name="Park Y.-E."/>
            <person name="Jang D.-C."/>
            <person name="Im J.-S."/>
            <person name="Choi J.-G."/>
            <person name="Park H.-J."/>
            <person name="Lee G.-B."/>
            <person name="Lee Y.-G."/>
            <person name="Hong S.-Y."/>
            <person name="Cho K."/>
            <person name="Sohn K.H."/>
        </authorList>
    </citation>
    <scope>NUCLEOTIDE SEQUENCE</scope>
    <source>
        <strain evidence="2">KR_1_A1</strain>
        <strain evidence="3">KR_2_A2</strain>
    </source>
</reference>
<evidence type="ECO:0000256" key="1">
    <source>
        <dbReference type="SAM" id="MobiDB-lite"/>
    </source>
</evidence>
<dbReference type="EMBL" id="JAACNO010001866">
    <property type="protein sequence ID" value="KAF4137079.1"/>
    <property type="molecule type" value="Genomic_DNA"/>
</dbReference>
<keyword evidence="4" id="KW-1185">Reference proteome</keyword>
<dbReference type="Proteomes" id="UP000704712">
    <property type="component" value="Unassembled WGS sequence"/>
</dbReference>
<organism evidence="2 4">
    <name type="scientific">Phytophthora infestans</name>
    <name type="common">Potato late blight agent</name>
    <name type="synonym">Botrytis infestans</name>
    <dbReference type="NCBI Taxonomy" id="4787"/>
    <lineage>
        <taxon>Eukaryota</taxon>
        <taxon>Sar</taxon>
        <taxon>Stramenopiles</taxon>
        <taxon>Oomycota</taxon>
        <taxon>Peronosporomycetes</taxon>
        <taxon>Peronosporales</taxon>
        <taxon>Peronosporaceae</taxon>
        <taxon>Phytophthora</taxon>
    </lineage>
</organism>
<protein>
    <submittedName>
        <fullName evidence="2">Uncharacterized protein</fullName>
    </submittedName>
</protein>
<feature type="compositionally biased region" description="Low complexity" evidence="1">
    <location>
        <begin position="95"/>
        <end position="104"/>
    </location>
</feature>
<evidence type="ECO:0000313" key="2">
    <source>
        <dbReference type="EMBL" id="KAF4035526.1"/>
    </source>
</evidence>
<dbReference type="EMBL" id="WSZM01000308">
    <property type="protein sequence ID" value="KAF4035526.1"/>
    <property type="molecule type" value="Genomic_DNA"/>
</dbReference>
<feature type="region of interest" description="Disordered" evidence="1">
    <location>
        <begin position="42"/>
        <end position="119"/>
    </location>
</feature>
<accession>A0A833WSN1</accession>